<dbReference type="PANTHER" id="PTHR43687:SF1">
    <property type="entry name" value="FERREDOXIN III"/>
    <property type="match status" value="1"/>
</dbReference>
<keyword evidence="6" id="KW-0830">Ubiquinone</keyword>
<keyword evidence="1" id="KW-0004">4Fe-4S</keyword>
<dbReference type="Gene3D" id="3.30.70.20">
    <property type="match status" value="1"/>
</dbReference>
<evidence type="ECO:0000313" key="6">
    <source>
        <dbReference type="EMBL" id="AHL23499.1"/>
    </source>
</evidence>
<feature type="domain" description="4Fe-4S ferredoxin-type" evidence="5">
    <location>
        <begin position="34"/>
        <end position="63"/>
    </location>
</feature>
<dbReference type="GO" id="GO:0051539">
    <property type="term" value="F:4 iron, 4 sulfur cluster binding"/>
    <property type="evidence" value="ECO:0007669"/>
    <property type="project" value="UniProtKB-KW"/>
</dbReference>
<reference evidence="6 7" key="1">
    <citation type="submission" date="2014-02" db="EMBL/GenBank/DDBJ databases">
        <title>Genome Sequence of an Hyperthermophilic Archaeon, Thermococcus nautili 30-1, producing viral vesicles.</title>
        <authorList>
            <person name="Oberto J."/>
            <person name="Gaudin M."/>
            <person name="Cossu M."/>
            <person name="Gorlas A."/>
            <person name="Slesarev A."/>
            <person name="Marguet E."/>
            <person name="Forterre P."/>
        </authorList>
    </citation>
    <scope>NUCLEOTIDE SEQUENCE [LARGE SCALE GENOMIC DNA]</scope>
    <source>
        <strain evidence="6 7">30-1</strain>
    </source>
</reference>
<dbReference type="GO" id="GO:0046872">
    <property type="term" value="F:metal ion binding"/>
    <property type="evidence" value="ECO:0007669"/>
    <property type="project" value="UniProtKB-KW"/>
</dbReference>
<keyword evidence="7" id="KW-1185">Reference proteome</keyword>
<protein>
    <submittedName>
        <fullName evidence="6">Formate hydrogenlyase subunit 6/NADH:ubiquinone oxidoreductase 23 kD subunit (Chain I)</fullName>
    </submittedName>
</protein>
<gene>
    <name evidence="6" type="ORF">BD01_1897</name>
</gene>
<evidence type="ECO:0000256" key="1">
    <source>
        <dbReference type="ARBA" id="ARBA00022485"/>
    </source>
</evidence>
<dbReference type="PANTHER" id="PTHR43687">
    <property type="entry name" value="ADENYLYLSULFATE REDUCTASE, BETA SUBUNIT"/>
    <property type="match status" value="1"/>
</dbReference>
<dbReference type="GO" id="GO:0016829">
    <property type="term" value="F:lyase activity"/>
    <property type="evidence" value="ECO:0007669"/>
    <property type="project" value="UniProtKB-KW"/>
</dbReference>
<keyword evidence="6" id="KW-0456">Lyase</keyword>
<dbReference type="Pfam" id="PF12838">
    <property type="entry name" value="Fer4_7"/>
    <property type="match status" value="1"/>
</dbReference>
<name>W8PN76_9EURY</name>
<dbReference type="eggNOG" id="arCOG01543">
    <property type="taxonomic scope" value="Archaea"/>
</dbReference>
<accession>W8PN76</accession>
<dbReference type="OrthoDB" id="2837at2157"/>
<evidence type="ECO:0000313" key="7">
    <source>
        <dbReference type="Proteomes" id="UP000019434"/>
    </source>
</evidence>
<dbReference type="RefSeq" id="WP_051482202.1">
    <property type="nucleotide sequence ID" value="NZ_CP007264.1"/>
</dbReference>
<dbReference type="SUPFAM" id="SSF54862">
    <property type="entry name" value="4Fe-4S ferredoxins"/>
    <property type="match status" value="1"/>
</dbReference>
<dbReference type="GeneID" id="24958347"/>
<keyword evidence="4" id="KW-0411">Iron-sulfur</keyword>
<evidence type="ECO:0000256" key="3">
    <source>
        <dbReference type="ARBA" id="ARBA00023004"/>
    </source>
</evidence>
<proteinExistence type="predicted"/>
<organism evidence="6 7">
    <name type="scientific">Thermococcus nautili</name>
    <dbReference type="NCBI Taxonomy" id="195522"/>
    <lineage>
        <taxon>Archaea</taxon>
        <taxon>Methanobacteriati</taxon>
        <taxon>Methanobacteriota</taxon>
        <taxon>Thermococci</taxon>
        <taxon>Thermococcales</taxon>
        <taxon>Thermococcaceae</taxon>
        <taxon>Thermococcus</taxon>
    </lineage>
</organism>
<evidence type="ECO:0000256" key="2">
    <source>
        <dbReference type="ARBA" id="ARBA00022723"/>
    </source>
</evidence>
<dbReference type="InterPro" id="IPR017896">
    <property type="entry name" value="4Fe4S_Fe-S-bd"/>
</dbReference>
<keyword evidence="3" id="KW-0408">Iron</keyword>
<sequence>MRPVFDWERCIGCLACVRACKAGALSYSDEDGVRRITFEPRLCDGDLLCVEVCPVNAVKGFPNHESGESSATFELARCENCGRLTEFTVKEVEWARKMGHFTVFLCSTCRRVESARKIGEGLE</sequence>
<evidence type="ECO:0000259" key="5">
    <source>
        <dbReference type="PROSITE" id="PS51379"/>
    </source>
</evidence>
<dbReference type="KEGG" id="tnu:BD01_1897"/>
<dbReference type="Proteomes" id="UP000019434">
    <property type="component" value="Chromosome"/>
</dbReference>
<keyword evidence="2" id="KW-0479">Metal-binding</keyword>
<dbReference type="AlphaFoldDB" id="W8PN76"/>
<evidence type="ECO:0000256" key="4">
    <source>
        <dbReference type="ARBA" id="ARBA00023014"/>
    </source>
</evidence>
<feature type="domain" description="4Fe-4S ferredoxin-type" evidence="5">
    <location>
        <begin position="1"/>
        <end position="30"/>
    </location>
</feature>
<dbReference type="PROSITE" id="PS51379">
    <property type="entry name" value="4FE4S_FER_2"/>
    <property type="match status" value="2"/>
</dbReference>
<dbReference type="InterPro" id="IPR050572">
    <property type="entry name" value="Fe-S_Ferredoxin"/>
</dbReference>
<dbReference type="HOGENOM" id="CLU_140144_0_0_2"/>
<dbReference type="EMBL" id="CP007264">
    <property type="protein sequence ID" value="AHL23499.1"/>
    <property type="molecule type" value="Genomic_DNA"/>
</dbReference>
<dbReference type="STRING" id="195522.BD01_1897"/>